<reference evidence="2" key="1">
    <citation type="submission" date="2021-12" db="EMBL/GenBank/DDBJ databases">
        <authorList>
            <person name="King R."/>
        </authorList>
    </citation>
    <scope>NUCLEOTIDE SEQUENCE</scope>
</reference>
<feature type="compositionally biased region" description="Acidic residues" evidence="1">
    <location>
        <begin position="186"/>
        <end position="196"/>
    </location>
</feature>
<name>A0A9P0C9N5_BEMTA</name>
<accession>A0A9P0C9N5</accession>
<dbReference type="Proteomes" id="UP001152759">
    <property type="component" value="Chromosome 6"/>
</dbReference>
<evidence type="ECO:0000313" key="2">
    <source>
        <dbReference type="EMBL" id="CAH0774030.1"/>
    </source>
</evidence>
<feature type="compositionally biased region" description="Basic and acidic residues" evidence="1">
    <location>
        <begin position="197"/>
        <end position="207"/>
    </location>
</feature>
<evidence type="ECO:0000313" key="3">
    <source>
        <dbReference type="Proteomes" id="UP001152759"/>
    </source>
</evidence>
<proteinExistence type="predicted"/>
<feature type="compositionally biased region" description="Basic and acidic residues" evidence="1">
    <location>
        <begin position="256"/>
        <end position="265"/>
    </location>
</feature>
<dbReference type="EMBL" id="OU963867">
    <property type="protein sequence ID" value="CAH0774030.1"/>
    <property type="molecule type" value="Genomic_DNA"/>
</dbReference>
<dbReference type="AlphaFoldDB" id="A0A9P0C9N5"/>
<feature type="region of interest" description="Disordered" evidence="1">
    <location>
        <begin position="164"/>
        <end position="265"/>
    </location>
</feature>
<dbReference type="KEGG" id="btab:109042689"/>
<sequence>MIVSVNNTEVKIGKSAIGVKNLSKKSKKIKKEKSDKKTKEPKKKTNHDEAARKKILEQRLATDKLKQDRWIEILKDVLARSDTSDVHKLMLEKCLEPQFVRYVPRKTKKSFVNLIILSGGFEAKHSKTAEELFAILKTAEGSVPNSVKRREARLKKMQKKKLRKAMKAGQEGGAPAKVKVEKAEKMEEDGNDDEEMAEVKTEVKSEPESDNEAGGTSGPTLKVKGRSKKNRVKLEKVGSKVLHLQGKLNKNKKGKGKDNNKRRSK</sequence>
<gene>
    <name evidence="2" type="ORF">BEMITA_LOCUS10439</name>
</gene>
<protein>
    <submittedName>
        <fullName evidence="2">Uncharacterized protein</fullName>
    </submittedName>
</protein>
<feature type="region of interest" description="Disordered" evidence="1">
    <location>
        <begin position="23"/>
        <end position="51"/>
    </location>
</feature>
<evidence type="ECO:0000256" key="1">
    <source>
        <dbReference type="SAM" id="MobiDB-lite"/>
    </source>
</evidence>
<keyword evidence="3" id="KW-1185">Reference proteome</keyword>
<organism evidence="2 3">
    <name type="scientific">Bemisia tabaci</name>
    <name type="common">Sweetpotato whitefly</name>
    <name type="synonym">Aleurodes tabaci</name>
    <dbReference type="NCBI Taxonomy" id="7038"/>
    <lineage>
        <taxon>Eukaryota</taxon>
        <taxon>Metazoa</taxon>
        <taxon>Ecdysozoa</taxon>
        <taxon>Arthropoda</taxon>
        <taxon>Hexapoda</taxon>
        <taxon>Insecta</taxon>
        <taxon>Pterygota</taxon>
        <taxon>Neoptera</taxon>
        <taxon>Paraneoptera</taxon>
        <taxon>Hemiptera</taxon>
        <taxon>Sternorrhyncha</taxon>
        <taxon>Aleyrodoidea</taxon>
        <taxon>Aleyrodidae</taxon>
        <taxon>Aleyrodinae</taxon>
        <taxon>Bemisia</taxon>
    </lineage>
</organism>